<feature type="compositionally biased region" description="Basic and acidic residues" evidence="1">
    <location>
        <begin position="124"/>
        <end position="142"/>
    </location>
</feature>
<feature type="compositionally biased region" description="Low complexity" evidence="1">
    <location>
        <begin position="954"/>
        <end position="964"/>
    </location>
</feature>
<feature type="compositionally biased region" description="Basic and acidic residues" evidence="1">
    <location>
        <begin position="186"/>
        <end position="197"/>
    </location>
</feature>
<feature type="compositionally biased region" description="Acidic residues" evidence="1">
    <location>
        <begin position="939"/>
        <end position="949"/>
    </location>
</feature>
<name>A0AA88Y6P8_PINIB</name>
<keyword evidence="2" id="KW-1133">Transmembrane helix</keyword>
<feature type="compositionally biased region" description="Polar residues" evidence="1">
    <location>
        <begin position="740"/>
        <end position="750"/>
    </location>
</feature>
<evidence type="ECO:0000313" key="4">
    <source>
        <dbReference type="Proteomes" id="UP001186944"/>
    </source>
</evidence>
<feature type="compositionally biased region" description="Basic and acidic residues" evidence="1">
    <location>
        <begin position="336"/>
        <end position="353"/>
    </location>
</feature>
<feature type="compositionally biased region" description="Polar residues" evidence="1">
    <location>
        <begin position="109"/>
        <end position="122"/>
    </location>
</feature>
<dbReference type="AlphaFoldDB" id="A0AA88Y6P8"/>
<feature type="compositionally biased region" description="Basic and acidic residues" evidence="1">
    <location>
        <begin position="806"/>
        <end position="817"/>
    </location>
</feature>
<protein>
    <submittedName>
        <fullName evidence="3">Uncharacterized protein</fullName>
    </submittedName>
</protein>
<dbReference type="EMBL" id="VSWD01000007">
    <property type="protein sequence ID" value="KAK3098976.1"/>
    <property type="molecule type" value="Genomic_DNA"/>
</dbReference>
<feature type="region of interest" description="Disordered" evidence="1">
    <location>
        <begin position="867"/>
        <end position="984"/>
    </location>
</feature>
<accession>A0AA88Y6P8</accession>
<feature type="compositionally biased region" description="Polar residues" evidence="1">
    <location>
        <begin position="300"/>
        <end position="312"/>
    </location>
</feature>
<feature type="compositionally biased region" description="Polar residues" evidence="1">
    <location>
        <begin position="876"/>
        <end position="889"/>
    </location>
</feature>
<feature type="compositionally biased region" description="Low complexity" evidence="1">
    <location>
        <begin position="758"/>
        <end position="788"/>
    </location>
</feature>
<evidence type="ECO:0000313" key="3">
    <source>
        <dbReference type="EMBL" id="KAK3098976.1"/>
    </source>
</evidence>
<feature type="compositionally biased region" description="Pro residues" evidence="1">
    <location>
        <begin position="608"/>
        <end position="628"/>
    </location>
</feature>
<feature type="compositionally biased region" description="Polar residues" evidence="1">
    <location>
        <begin position="833"/>
        <end position="851"/>
    </location>
</feature>
<feature type="transmembrane region" description="Helical" evidence="2">
    <location>
        <begin position="20"/>
        <end position="44"/>
    </location>
</feature>
<evidence type="ECO:0000256" key="2">
    <source>
        <dbReference type="SAM" id="Phobius"/>
    </source>
</evidence>
<organism evidence="3 4">
    <name type="scientific">Pinctada imbricata</name>
    <name type="common">Atlantic pearl-oyster</name>
    <name type="synonym">Pinctada martensii</name>
    <dbReference type="NCBI Taxonomy" id="66713"/>
    <lineage>
        <taxon>Eukaryota</taxon>
        <taxon>Metazoa</taxon>
        <taxon>Spiralia</taxon>
        <taxon>Lophotrochozoa</taxon>
        <taxon>Mollusca</taxon>
        <taxon>Bivalvia</taxon>
        <taxon>Autobranchia</taxon>
        <taxon>Pteriomorphia</taxon>
        <taxon>Pterioida</taxon>
        <taxon>Pterioidea</taxon>
        <taxon>Pteriidae</taxon>
        <taxon>Pinctada</taxon>
    </lineage>
</organism>
<keyword evidence="2" id="KW-0472">Membrane</keyword>
<reference evidence="3" key="1">
    <citation type="submission" date="2019-08" db="EMBL/GenBank/DDBJ databases">
        <title>The improved chromosome-level genome for the pearl oyster Pinctada fucata martensii using PacBio sequencing and Hi-C.</title>
        <authorList>
            <person name="Zheng Z."/>
        </authorList>
    </citation>
    <scope>NUCLEOTIDE SEQUENCE</scope>
    <source>
        <strain evidence="3">ZZ-2019</strain>
        <tissue evidence="3">Adductor muscle</tissue>
    </source>
</reference>
<evidence type="ECO:0000256" key="1">
    <source>
        <dbReference type="SAM" id="MobiDB-lite"/>
    </source>
</evidence>
<gene>
    <name evidence="3" type="ORF">FSP39_024900</name>
</gene>
<feature type="compositionally biased region" description="Polar residues" evidence="1">
    <location>
        <begin position="792"/>
        <end position="805"/>
    </location>
</feature>
<feature type="region of interest" description="Disordered" evidence="1">
    <location>
        <begin position="105"/>
        <end position="145"/>
    </location>
</feature>
<feature type="compositionally biased region" description="Basic and acidic residues" evidence="1">
    <location>
        <begin position="909"/>
        <end position="920"/>
    </location>
</feature>
<feature type="compositionally biased region" description="Polar residues" evidence="1">
    <location>
        <begin position="583"/>
        <end position="602"/>
    </location>
</feature>
<feature type="region of interest" description="Disordered" evidence="1">
    <location>
        <begin position="720"/>
        <end position="851"/>
    </location>
</feature>
<dbReference type="Proteomes" id="UP001186944">
    <property type="component" value="Unassembled WGS sequence"/>
</dbReference>
<feature type="compositionally biased region" description="Polar residues" evidence="1">
    <location>
        <begin position="640"/>
        <end position="651"/>
    </location>
</feature>
<feature type="compositionally biased region" description="Polar residues" evidence="1">
    <location>
        <begin position="409"/>
        <end position="439"/>
    </location>
</feature>
<feature type="non-terminal residue" evidence="3">
    <location>
        <position position="1"/>
    </location>
</feature>
<feature type="compositionally biased region" description="Low complexity" evidence="1">
    <location>
        <begin position="549"/>
        <end position="582"/>
    </location>
</feature>
<keyword evidence="2" id="KW-0812">Transmembrane</keyword>
<feature type="compositionally biased region" description="Pro residues" evidence="1">
    <location>
        <begin position="652"/>
        <end position="676"/>
    </location>
</feature>
<feature type="compositionally biased region" description="Basic and acidic residues" evidence="1">
    <location>
        <begin position="215"/>
        <end position="250"/>
    </location>
</feature>
<proteinExistence type="predicted"/>
<feature type="compositionally biased region" description="Basic and acidic residues" evidence="1">
    <location>
        <begin position="460"/>
        <end position="475"/>
    </location>
</feature>
<feature type="compositionally biased region" description="Acidic residues" evidence="1">
    <location>
        <begin position="323"/>
        <end position="335"/>
    </location>
</feature>
<feature type="compositionally biased region" description="Polar residues" evidence="1">
    <location>
        <begin position="252"/>
        <end position="261"/>
    </location>
</feature>
<feature type="region of interest" description="Disordered" evidence="1">
    <location>
        <begin position="165"/>
        <end position="706"/>
    </location>
</feature>
<feature type="compositionally biased region" description="Basic and acidic residues" evidence="1">
    <location>
        <begin position="379"/>
        <end position="397"/>
    </location>
</feature>
<sequence length="984" mass="107517">STTVGAGGQNDANDSGPSVAVIAVAVLVPLVTIAVIVCLVYVWYRRRYPVRMVFGKQFAVFSNPSYTKRSSTHTLVRDPNDIDFEKDIENGVRLTGVYHNRGLDISDEPQYQPTAGHSTLLRSMTDDTKSFDESPKLTERKTNTTLSPSGFSLVVDKRNVSENSLATSISTENETERKSSSTPDKAVMEHGEDKNEVEMPIAKNEVSEQNSIIKVTDKETIESQKVQGEKDGENSDKINATEKEEGRMEISSEMNGESETNVNDESDSSSSRQKHRDSDTDSDQTSTGEYVITGDEDIVTENTTGVAENTTDVAEVRDKGVDEGEDEDEVEEEDGKIEVTLDDIRPKLLERSRSSSLTTEDGELDIKRDDDDSYSSDLSEAKEQLEADIQEENKDMISVENDQTEESFELSQSGAESFVSMENTQSMGRDGLSSSNTTEESFEVIQPFKETTDSSSEASESEKLKNDDKTQESKDTPPLTENERPANMADESLTSLQSGREEMESSSSDESDDSANLEFREIKISPRPTRYSPPPKSSLKTQQIPTVTPELSSQPPQSSESLLQQTITTTATAAASSVPSSVQPLESENTFSIDSYQVSPVQTSESTTPPPILSSPPQLPSSPPPSSSSPPTYRIKPIQIQPNMVYSMSDQPSPPSTPPPPLPGSAPPLPSSPPPMFDDLPQLPKSPPPLGYSSEEDIDTMGTAEVTYHLHSDQDVFLDINSPEVRSDQNLPFRRPFDPMSSSGEQSTKFSFGDMDNSGSLGSSFSIISDESKGSSPLRLSSLPSPRRISVDSGSSYEIVDQSNEASKHKYDTKESDSTSSSEEDSIPPINVGAQSQGRRTSITLDNPAYSSNNYNIRLQFSADKSGNFGRRKSITLDNPTFDTNKEQVSSMSSSLEKSLDEYATIEASDIKEGDEKSESESPALPQRKIVKVDFQMESSDDDNFDADDASVHSGVPSDVSIDSDVSDDSDANTTHAYIINEED</sequence>
<keyword evidence="4" id="KW-1185">Reference proteome</keyword>
<comment type="caution">
    <text evidence="3">The sequence shown here is derived from an EMBL/GenBank/DDBJ whole genome shotgun (WGS) entry which is preliminary data.</text>
</comment>